<keyword evidence="1" id="KW-0812">Transmembrane</keyword>
<evidence type="ECO:0000313" key="3">
    <source>
        <dbReference type="Proteomes" id="UP000886865"/>
    </source>
</evidence>
<accession>A0A9D1FH10</accession>
<gene>
    <name evidence="2" type="ORF">IAA86_00765</name>
</gene>
<organism evidence="2 3">
    <name type="scientific">Candidatus Galligastranaerophilus intestinavium</name>
    <dbReference type="NCBI Taxonomy" id="2840836"/>
    <lineage>
        <taxon>Bacteria</taxon>
        <taxon>Candidatus Galligastranaerophilus</taxon>
    </lineage>
</organism>
<evidence type="ECO:0008006" key="4">
    <source>
        <dbReference type="Google" id="ProtNLM"/>
    </source>
</evidence>
<protein>
    <recommendedName>
        <fullName evidence="4">Zinc-finger domain-containing protein</fullName>
    </recommendedName>
</protein>
<reference evidence="2" key="2">
    <citation type="journal article" date="2021" name="PeerJ">
        <title>Extensive microbial diversity within the chicken gut microbiome revealed by metagenomics and culture.</title>
        <authorList>
            <person name="Gilroy R."/>
            <person name="Ravi A."/>
            <person name="Getino M."/>
            <person name="Pursley I."/>
            <person name="Horton D.L."/>
            <person name="Alikhan N.F."/>
            <person name="Baker D."/>
            <person name="Gharbi K."/>
            <person name="Hall N."/>
            <person name="Watson M."/>
            <person name="Adriaenssens E.M."/>
            <person name="Foster-Nyarko E."/>
            <person name="Jarju S."/>
            <person name="Secka A."/>
            <person name="Antonio M."/>
            <person name="Oren A."/>
            <person name="Chaudhuri R.R."/>
            <person name="La Ragione R."/>
            <person name="Hildebrand F."/>
            <person name="Pallen M.J."/>
        </authorList>
    </citation>
    <scope>NUCLEOTIDE SEQUENCE</scope>
    <source>
        <strain evidence="2">CHK152-2871</strain>
    </source>
</reference>
<evidence type="ECO:0000313" key="2">
    <source>
        <dbReference type="EMBL" id="HIS73532.1"/>
    </source>
</evidence>
<reference evidence="2" key="1">
    <citation type="submission" date="2020-10" db="EMBL/GenBank/DDBJ databases">
        <authorList>
            <person name="Gilroy R."/>
        </authorList>
    </citation>
    <scope>NUCLEOTIDE SEQUENCE</scope>
    <source>
        <strain evidence="2">CHK152-2871</strain>
    </source>
</reference>
<feature type="transmembrane region" description="Helical" evidence="1">
    <location>
        <begin position="64"/>
        <end position="84"/>
    </location>
</feature>
<sequence>MKDKCNKYEAYFTFRDENELLEHIKNCSECKLEHEKMQKVSDLISEVRPYFLAQKESKNKKATILKTACFSVALLFLTIGTGALNYQYDIVNSIVYHNLSAEELGFPTDEYGLIMVE</sequence>
<evidence type="ECO:0000256" key="1">
    <source>
        <dbReference type="SAM" id="Phobius"/>
    </source>
</evidence>
<dbReference type="AlphaFoldDB" id="A0A9D1FH10"/>
<comment type="caution">
    <text evidence="2">The sequence shown here is derived from an EMBL/GenBank/DDBJ whole genome shotgun (WGS) entry which is preliminary data.</text>
</comment>
<proteinExistence type="predicted"/>
<dbReference type="EMBL" id="DVJQ01000007">
    <property type="protein sequence ID" value="HIS73532.1"/>
    <property type="molecule type" value="Genomic_DNA"/>
</dbReference>
<dbReference type="Proteomes" id="UP000886865">
    <property type="component" value="Unassembled WGS sequence"/>
</dbReference>
<name>A0A9D1FH10_9BACT</name>
<keyword evidence="1" id="KW-1133">Transmembrane helix</keyword>
<keyword evidence="1" id="KW-0472">Membrane</keyword>